<keyword evidence="3" id="KW-1185">Reference proteome</keyword>
<evidence type="ECO:0000256" key="1">
    <source>
        <dbReference type="SAM" id="MobiDB-lite"/>
    </source>
</evidence>
<protein>
    <submittedName>
        <fullName evidence="2">Uncharacterized protein</fullName>
    </submittedName>
</protein>
<name>A0A328DUF8_9ASTE</name>
<feature type="region of interest" description="Disordered" evidence="1">
    <location>
        <begin position="180"/>
        <end position="209"/>
    </location>
</feature>
<comment type="caution">
    <text evidence="2">The sequence shown here is derived from an EMBL/GenBank/DDBJ whole genome shotgun (WGS) entry which is preliminary data.</text>
</comment>
<dbReference type="Proteomes" id="UP000249390">
    <property type="component" value="Unassembled WGS sequence"/>
</dbReference>
<sequence>MMTKLKSQEIRLEESRDPVYDDYAKEVVLYVDGRENLVVRKSPLAPKDDSKDDWLRTNIFHTAWSQKSRARVLCIVQHFENKSCTKAMPIANLHANQPPRLTRKKFRGGLDPAGGGESKQQRAESQRIVAARPLCRLQYPVAYLSRLQKILLAARSKLNLKASTVTITSRQISLRHVPLRTKAPTAGRQTGGESKHRSSTDSDLEAFSHNPTHGSFAPLAFQPNAMTNCANQRFLSYWVELLSQHKHQ</sequence>
<organism evidence="2 3">
    <name type="scientific">Cuscuta australis</name>
    <dbReference type="NCBI Taxonomy" id="267555"/>
    <lineage>
        <taxon>Eukaryota</taxon>
        <taxon>Viridiplantae</taxon>
        <taxon>Streptophyta</taxon>
        <taxon>Embryophyta</taxon>
        <taxon>Tracheophyta</taxon>
        <taxon>Spermatophyta</taxon>
        <taxon>Magnoliopsida</taxon>
        <taxon>eudicotyledons</taxon>
        <taxon>Gunneridae</taxon>
        <taxon>Pentapetalae</taxon>
        <taxon>asterids</taxon>
        <taxon>lamiids</taxon>
        <taxon>Solanales</taxon>
        <taxon>Convolvulaceae</taxon>
        <taxon>Cuscuteae</taxon>
        <taxon>Cuscuta</taxon>
        <taxon>Cuscuta subgen. Grammica</taxon>
        <taxon>Cuscuta sect. Cleistogrammica</taxon>
    </lineage>
</organism>
<accession>A0A328DUF8</accession>
<reference evidence="2 3" key="1">
    <citation type="submission" date="2018-06" db="EMBL/GenBank/DDBJ databases">
        <title>The Genome of Cuscuta australis (Dodder) Provides Insight into the Evolution of Plant Parasitism.</title>
        <authorList>
            <person name="Liu H."/>
        </authorList>
    </citation>
    <scope>NUCLEOTIDE SEQUENCE [LARGE SCALE GENOMIC DNA]</scope>
    <source>
        <strain evidence="3">cv. Yunnan</strain>
        <tissue evidence="2">Vines</tissue>
    </source>
</reference>
<gene>
    <name evidence="2" type="ORF">DM860_017816</name>
</gene>
<evidence type="ECO:0000313" key="3">
    <source>
        <dbReference type="Proteomes" id="UP000249390"/>
    </source>
</evidence>
<dbReference type="EMBL" id="NQVE01000104">
    <property type="protein sequence ID" value="RAL48039.1"/>
    <property type="molecule type" value="Genomic_DNA"/>
</dbReference>
<dbReference type="AlphaFoldDB" id="A0A328DUF8"/>
<feature type="region of interest" description="Disordered" evidence="1">
    <location>
        <begin position="102"/>
        <end position="124"/>
    </location>
</feature>
<evidence type="ECO:0000313" key="2">
    <source>
        <dbReference type="EMBL" id="RAL48039.1"/>
    </source>
</evidence>
<proteinExistence type="predicted"/>